<evidence type="ECO:0000256" key="6">
    <source>
        <dbReference type="ARBA" id="ARBA00022723"/>
    </source>
</evidence>
<feature type="domain" description="CBS" evidence="18">
    <location>
        <begin position="313"/>
        <end position="371"/>
    </location>
</feature>
<evidence type="ECO:0000313" key="21">
    <source>
        <dbReference type="Proteomes" id="UP000029738"/>
    </source>
</evidence>
<dbReference type="EMBL" id="JHEG02000048">
    <property type="protein sequence ID" value="KIE10762.1"/>
    <property type="molecule type" value="Genomic_DNA"/>
</dbReference>
<dbReference type="PANTHER" id="PTHR39188:SF3">
    <property type="entry name" value="STAGE IV SPORULATION PROTEIN FB"/>
    <property type="match status" value="1"/>
</dbReference>
<dbReference type="Gene3D" id="3.10.580.10">
    <property type="entry name" value="CBS-domain"/>
    <property type="match status" value="1"/>
</dbReference>
<proteinExistence type="inferred from homology"/>
<evidence type="ECO:0000313" key="20">
    <source>
        <dbReference type="EMBL" id="KIE10762.1"/>
    </source>
</evidence>
<dbReference type="PANTHER" id="PTHR39188">
    <property type="entry name" value="MEMBRANE-ASSOCIATED ZINC METALLOPROTEASE M50B"/>
    <property type="match status" value="1"/>
</dbReference>
<dbReference type="CDD" id="cd04639">
    <property type="entry name" value="CBS_pair_peptidase_M50"/>
    <property type="match status" value="1"/>
</dbReference>
<feature type="binding site" evidence="16">
    <location>
        <position position="70"/>
    </location>
    <ligand>
        <name>Zn(2+)</name>
        <dbReference type="ChEBI" id="CHEBI:29105"/>
        <note>catalytic</note>
    </ligand>
</feature>
<feature type="binding site" evidence="16">
    <location>
        <position position="66"/>
    </location>
    <ligand>
        <name>Zn(2+)</name>
        <dbReference type="ChEBI" id="CHEBI:29105"/>
        <note>catalytic</note>
    </ligand>
</feature>
<feature type="transmembrane region" description="Helical" evidence="14">
    <location>
        <begin position="191"/>
        <end position="214"/>
    </location>
</feature>
<name>A0A0C1N813_9CYAN</name>
<keyword evidence="7" id="KW-0677">Repeat</keyword>
<reference evidence="19" key="2">
    <citation type="submission" date="2019-11" db="EMBL/GenBank/DDBJ databases">
        <title>Improved Assembly of Tolypothrix boutellei genome.</title>
        <authorList>
            <person name="Sarangi A.N."/>
            <person name="Mukherjee M."/>
            <person name="Ghosh S."/>
            <person name="Singh D."/>
            <person name="Das A."/>
            <person name="Kant S."/>
            <person name="Prusty A."/>
            <person name="Tripathy S."/>
        </authorList>
    </citation>
    <scope>NUCLEOTIDE SEQUENCE</scope>
    <source>
        <strain evidence="19">VB521301</strain>
    </source>
</reference>
<dbReference type="Pfam" id="PF00571">
    <property type="entry name" value="CBS"/>
    <property type="match status" value="2"/>
</dbReference>
<keyword evidence="5 14" id="KW-0812">Transmembrane</keyword>
<dbReference type="STRING" id="1479485.DA73_0219945"/>
<evidence type="ECO:0000256" key="13">
    <source>
        <dbReference type="ARBA" id="ARBA00023136"/>
    </source>
</evidence>
<dbReference type="GO" id="GO:0005886">
    <property type="term" value="C:plasma membrane"/>
    <property type="evidence" value="ECO:0007669"/>
    <property type="project" value="UniProtKB-SubCell"/>
</dbReference>
<evidence type="ECO:0000256" key="17">
    <source>
        <dbReference type="PROSITE-ProRule" id="PRU00703"/>
    </source>
</evidence>
<dbReference type="PIRSF" id="PIRSF006404">
    <property type="entry name" value="UCP006404_Pept_M50_CBS"/>
    <property type="match status" value="1"/>
</dbReference>
<dbReference type="Pfam" id="PF02163">
    <property type="entry name" value="Peptidase_M50"/>
    <property type="match status" value="2"/>
</dbReference>
<evidence type="ECO:0000256" key="5">
    <source>
        <dbReference type="ARBA" id="ARBA00022692"/>
    </source>
</evidence>
<feature type="binding site" evidence="16">
    <location>
        <position position="162"/>
    </location>
    <ligand>
        <name>Zn(2+)</name>
        <dbReference type="ChEBI" id="CHEBI:29105"/>
        <note>catalytic</note>
    </ligand>
</feature>
<evidence type="ECO:0000256" key="16">
    <source>
        <dbReference type="PIRSR" id="PIRSR006404-2"/>
    </source>
</evidence>
<dbReference type="SUPFAM" id="SSF54631">
    <property type="entry name" value="CBS-domain pair"/>
    <property type="match status" value="1"/>
</dbReference>
<feature type="transmembrane region" description="Helical" evidence="14">
    <location>
        <begin position="136"/>
        <end position="156"/>
    </location>
</feature>
<keyword evidence="6 14" id="KW-0479">Metal-binding</keyword>
<dbReference type="InterPro" id="IPR046342">
    <property type="entry name" value="CBS_dom_sf"/>
</dbReference>
<evidence type="ECO:0000313" key="19">
    <source>
        <dbReference type="EMBL" id="KAF3886777.1"/>
    </source>
</evidence>
<keyword evidence="8 14" id="KW-0378">Hydrolase</keyword>
<comment type="caution">
    <text evidence="20">The sequence shown here is derived from an EMBL/GenBank/DDBJ whole genome shotgun (WGS) entry which is preliminary data.</text>
</comment>
<keyword evidence="21" id="KW-1185">Reference proteome</keyword>
<keyword evidence="4 14" id="KW-0645">Protease</keyword>
<evidence type="ECO:0000256" key="7">
    <source>
        <dbReference type="ARBA" id="ARBA00022737"/>
    </source>
</evidence>
<reference evidence="20" key="1">
    <citation type="journal article" date="2015" name="Genome Announc.">
        <title>Draft Genome Sequence of Tolypothrix boutellei Strain VB521301.</title>
        <authorList>
            <person name="Chandrababunaidu M.M."/>
            <person name="Singh D."/>
            <person name="Sen D."/>
            <person name="Bhan S."/>
            <person name="Das S."/>
            <person name="Gupta A."/>
            <person name="Adhikary S.P."/>
            <person name="Tripathy S."/>
        </authorList>
    </citation>
    <scope>NUCLEOTIDE SEQUENCE</scope>
    <source>
        <strain evidence="20">VB521301</strain>
    </source>
</reference>
<comment type="similarity">
    <text evidence="2 14">Belongs to the peptidase M50B family.</text>
</comment>
<dbReference type="PROSITE" id="PS51371">
    <property type="entry name" value="CBS"/>
    <property type="match status" value="1"/>
</dbReference>
<evidence type="ECO:0000256" key="15">
    <source>
        <dbReference type="PIRSR" id="PIRSR006404-1"/>
    </source>
</evidence>
<evidence type="ECO:0000256" key="14">
    <source>
        <dbReference type="PIRNR" id="PIRNR006404"/>
    </source>
</evidence>
<dbReference type="InterPro" id="IPR008915">
    <property type="entry name" value="Peptidase_M50"/>
</dbReference>
<dbReference type="OrthoDB" id="166377at2"/>
<comment type="subcellular location">
    <subcellularLocation>
        <location evidence="1">Cell membrane</location>
        <topology evidence="1">Multi-pass membrane protein</topology>
    </subcellularLocation>
</comment>
<dbReference type="EMBL" id="JHEG04000001">
    <property type="protein sequence ID" value="KAF3886777.1"/>
    <property type="molecule type" value="Genomic_DNA"/>
</dbReference>
<evidence type="ECO:0000256" key="8">
    <source>
        <dbReference type="ARBA" id="ARBA00022801"/>
    </source>
</evidence>
<dbReference type="InterPro" id="IPR000644">
    <property type="entry name" value="CBS_dom"/>
</dbReference>
<protein>
    <recommendedName>
        <fullName evidence="14">Zinc metalloprotease</fullName>
    </recommendedName>
</protein>
<dbReference type="AlphaFoldDB" id="A0A0C1N813"/>
<evidence type="ECO:0000256" key="4">
    <source>
        <dbReference type="ARBA" id="ARBA00022670"/>
    </source>
</evidence>
<keyword evidence="12 17" id="KW-0129">CBS domain</keyword>
<evidence type="ECO:0000256" key="2">
    <source>
        <dbReference type="ARBA" id="ARBA00007931"/>
    </source>
</evidence>
<evidence type="ECO:0000256" key="3">
    <source>
        <dbReference type="ARBA" id="ARBA00022475"/>
    </source>
</evidence>
<accession>A0A0C1N813</accession>
<dbReference type="GO" id="GO:0006508">
    <property type="term" value="P:proteolysis"/>
    <property type="evidence" value="ECO:0007669"/>
    <property type="project" value="UniProtKB-KW"/>
</dbReference>
<comment type="cofactor">
    <cofactor evidence="14 16">
        <name>Zn(2+)</name>
        <dbReference type="ChEBI" id="CHEBI:29105"/>
    </cofactor>
    <text evidence="14 16">Binds 1 zinc ion per subunit.</text>
</comment>
<feature type="transmembrane region" description="Helical" evidence="14">
    <location>
        <begin position="105"/>
        <end position="129"/>
    </location>
</feature>
<evidence type="ECO:0000256" key="11">
    <source>
        <dbReference type="ARBA" id="ARBA00023049"/>
    </source>
</evidence>
<dbReference type="SMART" id="SM00116">
    <property type="entry name" value="CBS"/>
    <property type="match status" value="2"/>
</dbReference>
<keyword evidence="3" id="KW-1003">Cell membrane</keyword>
<feature type="active site" evidence="15">
    <location>
        <position position="67"/>
    </location>
</feature>
<dbReference type="CDD" id="cd06164">
    <property type="entry name" value="S2P-M50_SpoIVFB_CBS"/>
    <property type="match status" value="1"/>
</dbReference>
<dbReference type="GO" id="GO:0046872">
    <property type="term" value="F:metal ion binding"/>
    <property type="evidence" value="ECO:0007669"/>
    <property type="project" value="UniProtKB-UniRule"/>
</dbReference>
<dbReference type="InterPro" id="IPR016483">
    <property type="entry name" value="UCP006404_Pept_M50_CBS"/>
</dbReference>
<evidence type="ECO:0000256" key="10">
    <source>
        <dbReference type="ARBA" id="ARBA00022989"/>
    </source>
</evidence>
<keyword evidence="11 14" id="KW-0482">Metalloprotease</keyword>
<dbReference type="GO" id="GO:0008237">
    <property type="term" value="F:metallopeptidase activity"/>
    <property type="evidence" value="ECO:0007669"/>
    <property type="project" value="UniProtKB-UniRule"/>
</dbReference>
<dbReference type="Proteomes" id="UP000029738">
    <property type="component" value="Unassembled WGS sequence"/>
</dbReference>
<sequence length="374" mass="39732">MNGTIRVGNLFGIPFYIHPSWFFVLGLVTLSYSSGLAAQFPQLGAALAVILGLLTALLLFGSVVAHELGHSFVALRQGIDVKSITLFIFGGLASLEKESETPAEAFWVAIAGPLVSLLLFGMLTGVGIAIAPSGPLAAILGVLASVNLALALFNLIPGLPLDGGNILKALVWKITGNPYKGVVFASRVGQIFGWIAIASGLLPLLLSGSFANFWNLLVGFFLLQNAGNAAQFARVQEKLTGLTAADAVTTDSPIVSAHLTLREFADERILGWQNWSRFLVTDDSGQLVGAVSVDNLRAIPTAMWSETQIKDVMRPIEQLATVKSDQSLMDAVQLLEQRKLSALAVIRDNGVLVGLLEKASIINLLYKKAQTNAA</sequence>
<keyword evidence="10 14" id="KW-1133">Transmembrane helix</keyword>
<organism evidence="20">
    <name type="scientific">Tolypothrix bouteillei VB521301</name>
    <dbReference type="NCBI Taxonomy" id="1479485"/>
    <lineage>
        <taxon>Bacteria</taxon>
        <taxon>Bacillati</taxon>
        <taxon>Cyanobacteriota</taxon>
        <taxon>Cyanophyceae</taxon>
        <taxon>Nostocales</taxon>
        <taxon>Tolypothrichaceae</taxon>
        <taxon>Tolypothrix</taxon>
    </lineage>
</organism>
<evidence type="ECO:0000259" key="18">
    <source>
        <dbReference type="PROSITE" id="PS51371"/>
    </source>
</evidence>
<evidence type="ECO:0000256" key="12">
    <source>
        <dbReference type="ARBA" id="ARBA00023122"/>
    </source>
</evidence>
<comment type="caution">
    <text evidence="14">Lacks conserved residue(s) required for the propagation of feature annotation.</text>
</comment>
<dbReference type="RefSeq" id="WP_038081548.1">
    <property type="nucleotide sequence ID" value="NZ_JHEG04000001.1"/>
</dbReference>
<gene>
    <name evidence="20" type="ORF">DA73_0219945</name>
    <name evidence="19" type="ORF">DA73_0400015770</name>
</gene>
<keyword evidence="13 14" id="KW-0472">Membrane</keyword>
<feature type="transmembrane region" description="Helical" evidence="14">
    <location>
        <begin position="45"/>
        <end position="65"/>
    </location>
</feature>
<evidence type="ECO:0000256" key="9">
    <source>
        <dbReference type="ARBA" id="ARBA00022833"/>
    </source>
</evidence>
<keyword evidence="9 14" id="KW-0862">Zinc</keyword>
<evidence type="ECO:0000256" key="1">
    <source>
        <dbReference type="ARBA" id="ARBA00004651"/>
    </source>
</evidence>